<accession>A0A410PWG1</accession>
<dbReference type="EMBL" id="CP035281">
    <property type="protein sequence ID" value="QAT43288.1"/>
    <property type="molecule type" value="Genomic_DNA"/>
</dbReference>
<protein>
    <recommendedName>
        <fullName evidence="3">DUF3791 domain-containing protein</fullName>
    </recommendedName>
</protein>
<evidence type="ECO:0008006" key="3">
    <source>
        <dbReference type="Google" id="ProtNLM"/>
    </source>
</evidence>
<dbReference type="KEGG" id="amij:EQM06_08685"/>
<dbReference type="OrthoDB" id="9802756at2"/>
<proteinExistence type="predicted"/>
<dbReference type="RefSeq" id="WP_128745964.1">
    <property type="nucleotide sequence ID" value="NZ_CP035281.1"/>
</dbReference>
<name>A0A410PWG1_9FIRM</name>
<sequence>MNKKEQLMEYITQDIVAFLIEDYDLSMDEAMHKVYTSEIYGKLTDEETGLYLQGSAYIYDMFKEELSNGQIVQAEY</sequence>
<reference evidence="1 2" key="1">
    <citation type="submission" date="2019-01" db="EMBL/GenBank/DDBJ databases">
        <title>Draft genomes of a novel of Aminipila strains.</title>
        <authorList>
            <person name="Ma S."/>
        </authorList>
    </citation>
    <scope>NUCLEOTIDE SEQUENCE [LARGE SCALE GENOMIC DNA]</scope>
    <source>
        <strain evidence="2">JN-39</strain>
    </source>
</reference>
<gene>
    <name evidence="1" type="ORF">EQM06_08685</name>
</gene>
<dbReference type="Proteomes" id="UP000287601">
    <property type="component" value="Chromosome"/>
</dbReference>
<dbReference type="AlphaFoldDB" id="A0A410PWG1"/>
<evidence type="ECO:0000313" key="1">
    <source>
        <dbReference type="EMBL" id="QAT43288.1"/>
    </source>
</evidence>
<evidence type="ECO:0000313" key="2">
    <source>
        <dbReference type="Proteomes" id="UP000287601"/>
    </source>
</evidence>
<keyword evidence="2" id="KW-1185">Reference proteome</keyword>
<organism evidence="1 2">
    <name type="scientific">Aminipila luticellarii</name>
    <dbReference type="NCBI Taxonomy" id="2507160"/>
    <lineage>
        <taxon>Bacteria</taxon>
        <taxon>Bacillati</taxon>
        <taxon>Bacillota</taxon>
        <taxon>Clostridia</taxon>
        <taxon>Peptostreptococcales</taxon>
        <taxon>Anaerovoracaceae</taxon>
        <taxon>Aminipila</taxon>
    </lineage>
</organism>